<proteinExistence type="predicted"/>
<comment type="caution">
    <text evidence="1">The sequence shown here is derived from an EMBL/GenBank/DDBJ whole genome shotgun (WGS) entry which is preliminary data.</text>
</comment>
<reference evidence="1" key="1">
    <citation type="submission" date="2016-11" db="EMBL/GenBank/DDBJ databases">
        <title>The genome sequence of Colletotrichum cuscutae.</title>
        <authorList>
            <person name="Baroncelli R."/>
        </authorList>
    </citation>
    <scope>NUCLEOTIDE SEQUENCE</scope>
    <source>
        <strain evidence="1">IMI 304802</strain>
    </source>
</reference>
<evidence type="ECO:0000313" key="2">
    <source>
        <dbReference type="Proteomes" id="UP001239213"/>
    </source>
</evidence>
<dbReference type="Proteomes" id="UP001239213">
    <property type="component" value="Unassembled WGS sequence"/>
</dbReference>
<evidence type="ECO:0000313" key="1">
    <source>
        <dbReference type="EMBL" id="KAK1467952.1"/>
    </source>
</evidence>
<accession>A0AAI9Y0P1</accession>
<dbReference type="AlphaFoldDB" id="A0AAI9Y0P1"/>
<name>A0AAI9Y0P1_9PEZI</name>
<keyword evidence="2" id="KW-1185">Reference proteome</keyword>
<sequence length="102" mass="10992">MSTTPRTVSGRERPRKEGWYAHMAAWQRGFASVAPGLAQAWMMAPAVNMEVARILVRILCYAREDPPLESGCADSGPTTLRSSSGELALAQAISKGRAPDMS</sequence>
<dbReference type="EMBL" id="MPDP01000255">
    <property type="protein sequence ID" value="KAK1467952.1"/>
    <property type="molecule type" value="Genomic_DNA"/>
</dbReference>
<organism evidence="1 2">
    <name type="scientific">Colletotrichum cuscutae</name>
    <dbReference type="NCBI Taxonomy" id="1209917"/>
    <lineage>
        <taxon>Eukaryota</taxon>
        <taxon>Fungi</taxon>
        <taxon>Dikarya</taxon>
        <taxon>Ascomycota</taxon>
        <taxon>Pezizomycotina</taxon>
        <taxon>Sordariomycetes</taxon>
        <taxon>Hypocreomycetidae</taxon>
        <taxon>Glomerellales</taxon>
        <taxon>Glomerellaceae</taxon>
        <taxon>Colletotrichum</taxon>
        <taxon>Colletotrichum acutatum species complex</taxon>
    </lineage>
</organism>
<gene>
    <name evidence="1" type="ORF">CCUS01_06910</name>
</gene>
<protein>
    <submittedName>
        <fullName evidence="1">Uncharacterized protein</fullName>
    </submittedName>
</protein>